<feature type="region of interest" description="Disordered" evidence="1">
    <location>
        <begin position="295"/>
        <end position="327"/>
    </location>
</feature>
<dbReference type="Proteomes" id="UP000719766">
    <property type="component" value="Unassembled WGS sequence"/>
</dbReference>
<reference evidence="2" key="1">
    <citation type="journal article" date="2020" name="New Phytol.">
        <title>Comparative genomics reveals dynamic genome evolution in host specialist ectomycorrhizal fungi.</title>
        <authorList>
            <person name="Lofgren L.A."/>
            <person name="Nguyen N.H."/>
            <person name="Vilgalys R."/>
            <person name="Ruytinx J."/>
            <person name="Liao H.L."/>
            <person name="Branco S."/>
            <person name="Kuo A."/>
            <person name="LaButti K."/>
            <person name="Lipzen A."/>
            <person name="Andreopoulos W."/>
            <person name="Pangilinan J."/>
            <person name="Riley R."/>
            <person name="Hundley H."/>
            <person name="Na H."/>
            <person name="Barry K."/>
            <person name="Grigoriev I.V."/>
            <person name="Stajich J.E."/>
            <person name="Kennedy P.G."/>
        </authorList>
    </citation>
    <scope>NUCLEOTIDE SEQUENCE</scope>
    <source>
        <strain evidence="2">S12</strain>
    </source>
</reference>
<evidence type="ECO:0000313" key="3">
    <source>
        <dbReference type="Proteomes" id="UP000719766"/>
    </source>
</evidence>
<feature type="compositionally biased region" description="Basic residues" evidence="1">
    <location>
        <begin position="838"/>
        <end position="848"/>
    </location>
</feature>
<feature type="compositionally biased region" description="Basic and acidic residues" evidence="1">
    <location>
        <begin position="1264"/>
        <end position="1284"/>
    </location>
</feature>
<keyword evidence="3" id="KW-1185">Reference proteome</keyword>
<gene>
    <name evidence="2" type="ORF">HD556DRAFT_1447028</name>
</gene>
<name>A0A9P7DED3_9AGAM</name>
<protein>
    <submittedName>
        <fullName evidence="2">Uncharacterized protein</fullName>
    </submittedName>
</protein>
<feature type="compositionally biased region" description="Basic and acidic residues" evidence="1">
    <location>
        <begin position="1238"/>
        <end position="1256"/>
    </location>
</feature>
<dbReference type="EMBL" id="JABBWE010000059">
    <property type="protein sequence ID" value="KAG1789413.1"/>
    <property type="molecule type" value="Genomic_DNA"/>
</dbReference>
<feature type="compositionally biased region" description="Polar residues" evidence="1">
    <location>
        <begin position="160"/>
        <end position="173"/>
    </location>
</feature>
<feature type="compositionally biased region" description="Pro residues" evidence="1">
    <location>
        <begin position="747"/>
        <end position="775"/>
    </location>
</feature>
<comment type="caution">
    <text evidence="2">The sequence shown here is derived from an EMBL/GenBank/DDBJ whole genome shotgun (WGS) entry which is preliminary data.</text>
</comment>
<feature type="region of interest" description="Disordered" evidence="1">
    <location>
        <begin position="702"/>
        <end position="1153"/>
    </location>
</feature>
<organism evidence="2 3">
    <name type="scientific">Suillus plorans</name>
    <dbReference type="NCBI Taxonomy" id="116603"/>
    <lineage>
        <taxon>Eukaryota</taxon>
        <taxon>Fungi</taxon>
        <taxon>Dikarya</taxon>
        <taxon>Basidiomycota</taxon>
        <taxon>Agaricomycotina</taxon>
        <taxon>Agaricomycetes</taxon>
        <taxon>Agaricomycetidae</taxon>
        <taxon>Boletales</taxon>
        <taxon>Suillineae</taxon>
        <taxon>Suillaceae</taxon>
        <taxon>Suillus</taxon>
    </lineage>
</organism>
<dbReference type="OrthoDB" id="2670320at2759"/>
<feature type="region of interest" description="Disordered" evidence="1">
    <location>
        <begin position="1"/>
        <end position="23"/>
    </location>
</feature>
<feature type="compositionally biased region" description="Low complexity" evidence="1">
    <location>
        <begin position="146"/>
        <end position="159"/>
    </location>
</feature>
<evidence type="ECO:0000256" key="1">
    <source>
        <dbReference type="SAM" id="MobiDB-lite"/>
    </source>
</evidence>
<feature type="compositionally biased region" description="Polar residues" evidence="1">
    <location>
        <begin position="728"/>
        <end position="741"/>
    </location>
</feature>
<sequence length="1339" mass="147309">MTQKMADPSGAAQNPYSSSPDYMDLSPVIHHPSSDYVHEQFGGGRRIPTPAAELTPMRLRTNIKATTRDVGIARQANICHQVHPIPSPQPVQSTDPLPYLASGDASSLTLHENSHHLSPAPPSLVDGQGGAASSNSSSLTLPADGSSNSSSLPLPLPNSRHTSPFSAGAASSHTTRHPSPFVGDPALQHPAQLNDLFFASMETQSGWPSQDTSNAFEFMVDNTYSSTLLSDQVPGMTAAGSHLMDGMSRHPPPLNLIPPTPLKANNNTALHGTQGSQAFTTASSQQLDLSYYPTNGTQGQFPEEDFDTIDHESGGLEQSLTGRRSSEANGKLEEGFTLLDHIFNDLTKSTMMPTNQVINTYLKSRGQEVHSVNYWNVYANYFKAYKERELARLNTGGPQNDKGKGKETQNVELHSTPGTAVRRLCYEKFKGAFPDDYQDILSAYNEANHIGSASTLNQRQQSFQKLYRRVATLLDSASTRFGFEAAIVLCGNVVNQDASLGHVHMTQAAAGFFETRCRANDDTIIGHLKAHVFNATSRSVVEDAFHEGEDDICDRDASPSLKDDVSDIQVIGDPLKWLKQELTRQVDNLNGKFASFKNFPWIMMPSALANKNLCIKGYPAHKCLLPGEYHNMNSKSKGIRGLTQKEVGIIVEALKAGMMFVEKIPKASRAALIASEIPVITGEAPPSDHPHAGAQQMFANRHTDYNGPSRVKTSAATTKVKRARNTRKTPSTSQQQESTGATGLLLPKPPPSCPFIVFPRPPHALPKLPPKPLPKPSSTEVIEFPTSESKDKSREMAPETEFEDASQGEKRKVADSRPYRESKRRASSAEVSVEPNTRKKRVKAKTKGRVKEKAKPLPAPEVPPLKGGPMSPLTISSSSDEPLVGAGTSRLQHAKRLRDGPIKPRPIVPGSRRILSHTHCMMYGDESKEGDDDVVKQVTKQAADGPVIPPPQPNVQQPIDKKDSSDGIAGQQTPVQSPIPQPGPSEEDSCQVLRPPSEPVGRPPESNNTPQHIPEPNEPPMRLSRDTSSDPPQPNEPPMCLSRDTSSDPPCLVPEPPVHLSRATIRNPPDHDQRVPHVPFTRNLPPAEPQHLESREPVVHATGWHEPPDRSYDTWETMRNNIHDGPAYRPRDPIQYNSRDHDGPYAREISPWNRDGVLPRDGFYGRGGHPHDNFHLAPAAPMHLNEERDHTRPGYPGRYSPVPDVYSYEVDTCQRHAHYHDNMGGGRGYQDRQGLWRRHQDSRGIDRDTPFSDPLRDTPAPHIYTHDDGHRDRNPMSREREPYLDSRPSANAQPGPSLSHEREPSLDYRPSPNAQTASSLSHEREPHLDPRPSPSARPN</sequence>
<feature type="region of interest" description="Disordered" evidence="1">
    <location>
        <begin position="1218"/>
        <end position="1339"/>
    </location>
</feature>
<feature type="compositionally biased region" description="Polar residues" evidence="1">
    <location>
        <begin position="11"/>
        <end position="20"/>
    </location>
</feature>
<accession>A0A9P7DED3</accession>
<feature type="region of interest" description="Disordered" evidence="1">
    <location>
        <begin position="82"/>
        <end position="182"/>
    </location>
</feature>
<dbReference type="RefSeq" id="XP_041156485.1">
    <property type="nucleotide sequence ID" value="XM_041307187.1"/>
</dbReference>
<proteinExistence type="predicted"/>
<feature type="compositionally biased region" description="Basic and acidic residues" evidence="1">
    <location>
        <begin position="807"/>
        <end position="821"/>
    </location>
</feature>
<feature type="compositionally biased region" description="Basic and acidic residues" evidence="1">
    <location>
        <begin position="788"/>
        <end position="797"/>
    </location>
</feature>
<feature type="compositionally biased region" description="Basic and acidic residues" evidence="1">
    <location>
        <begin position="1321"/>
        <end position="1330"/>
    </location>
</feature>
<dbReference type="GeneID" id="64600951"/>
<evidence type="ECO:0000313" key="2">
    <source>
        <dbReference type="EMBL" id="KAG1789413.1"/>
    </source>
</evidence>